<dbReference type="PANTHER" id="PTHR24198">
    <property type="entry name" value="ANKYRIN REPEAT AND PROTEIN KINASE DOMAIN-CONTAINING PROTEIN"/>
    <property type="match status" value="1"/>
</dbReference>
<dbReference type="SMART" id="SM00248">
    <property type="entry name" value="ANK"/>
    <property type="match status" value="5"/>
</dbReference>
<keyword evidence="2 3" id="KW-0040">ANK repeat</keyword>
<dbReference type="InterPro" id="IPR036770">
    <property type="entry name" value="Ankyrin_rpt-contain_sf"/>
</dbReference>
<evidence type="ECO:0000313" key="5">
    <source>
        <dbReference type="Proteomes" id="UP001642484"/>
    </source>
</evidence>
<dbReference type="Proteomes" id="UP001642484">
    <property type="component" value="Unassembled WGS sequence"/>
</dbReference>
<dbReference type="PANTHER" id="PTHR24198:SF165">
    <property type="entry name" value="ANKYRIN REPEAT-CONTAINING PROTEIN-RELATED"/>
    <property type="match status" value="1"/>
</dbReference>
<protein>
    <submittedName>
        <fullName evidence="4">Uncharacterized protein</fullName>
    </submittedName>
</protein>
<keyword evidence="1" id="KW-0677">Repeat</keyword>
<evidence type="ECO:0000256" key="1">
    <source>
        <dbReference type="ARBA" id="ARBA00022737"/>
    </source>
</evidence>
<comment type="caution">
    <text evidence="4">The sequence shown here is derived from an EMBL/GenBank/DDBJ whole genome shotgun (WGS) entry which is preliminary data.</text>
</comment>
<accession>A0ABP0PI68</accession>
<evidence type="ECO:0000256" key="3">
    <source>
        <dbReference type="PROSITE-ProRule" id="PRU00023"/>
    </source>
</evidence>
<feature type="repeat" description="ANK" evidence="3">
    <location>
        <begin position="522"/>
        <end position="554"/>
    </location>
</feature>
<dbReference type="InterPro" id="IPR002110">
    <property type="entry name" value="Ankyrin_rpt"/>
</dbReference>
<evidence type="ECO:0000313" key="4">
    <source>
        <dbReference type="EMBL" id="CAK9075717.1"/>
    </source>
</evidence>
<reference evidence="4 5" key="1">
    <citation type="submission" date="2024-02" db="EMBL/GenBank/DDBJ databases">
        <authorList>
            <person name="Chen Y."/>
            <person name="Shah S."/>
            <person name="Dougan E. K."/>
            <person name="Thang M."/>
            <person name="Chan C."/>
        </authorList>
    </citation>
    <scope>NUCLEOTIDE SEQUENCE [LARGE SCALE GENOMIC DNA]</scope>
</reference>
<feature type="repeat" description="ANK" evidence="3">
    <location>
        <begin position="351"/>
        <end position="384"/>
    </location>
</feature>
<dbReference type="PROSITE" id="PS50088">
    <property type="entry name" value="ANK_REPEAT"/>
    <property type="match status" value="2"/>
</dbReference>
<dbReference type="SUPFAM" id="SSF48403">
    <property type="entry name" value="Ankyrin repeat"/>
    <property type="match status" value="1"/>
</dbReference>
<gene>
    <name evidence="4" type="ORF">CCMP2556_LOCUS37293</name>
</gene>
<proteinExistence type="predicted"/>
<dbReference type="Pfam" id="PF00023">
    <property type="entry name" value="Ank"/>
    <property type="match status" value="1"/>
</dbReference>
<name>A0ABP0PI68_9DINO</name>
<sequence length="581" mass="63913">MGACSSGQSDEVELVHEMRYPMYVVKVTDFLDMEGGMTHQELKAAGKLYQWVPGMFAVFVSHQWLGHVHPDPLGEQLQVLRDGLRGLVEGSLKVEHNFVATIYGVSLDWSESKREALHQGYLFLDLCSLPQILDLGTGSVDFTNTSDASLAVQSIPAYVERCDLFIALAPELTHADSGAHCNYTTWLTRGWCRAELWYRTLSNRKNTSVIVMLSAVEAECMFYQNKYQTRIVDGQFTVEEDRAVLTRLGEEATDKKIKHLRSRPDDLHWYRYFVALRNRWVGQPNRTWTVPDFLEHFMFDSLADAAIDGSHMFGLLCAVVAGDCSMVRALVSAQADVNRQVSGLADMGFYPGITPLMVAAISEQSGPVMSTLLELKADIHARSWMGVNSLFLARSAEQVAVLLEAKVDLEGAALPAHLTPLTGVNIYSNVETVVALLEARCDPNPELAGAGFGPLHAAGLFSRGNPEALDMARLLIMQRADVNVPARPTMLFGLICGLSQSRANLCGFDACPARTRFFASLPGLTPLGIAASVGSETLVNLLLEHRAEPEQPNGRGDVPRYLALANGHKHVYALLEDTFSI</sequence>
<dbReference type="Gene3D" id="1.25.40.20">
    <property type="entry name" value="Ankyrin repeat-containing domain"/>
    <property type="match status" value="1"/>
</dbReference>
<keyword evidence="5" id="KW-1185">Reference proteome</keyword>
<evidence type="ECO:0000256" key="2">
    <source>
        <dbReference type="ARBA" id="ARBA00023043"/>
    </source>
</evidence>
<organism evidence="4 5">
    <name type="scientific">Durusdinium trenchii</name>
    <dbReference type="NCBI Taxonomy" id="1381693"/>
    <lineage>
        <taxon>Eukaryota</taxon>
        <taxon>Sar</taxon>
        <taxon>Alveolata</taxon>
        <taxon>Dinophyceae</taxon>
        <taxon>Suessiales</taxon>
        <taxon>Symbiodiniaceae</taxon>
        <taxon>Durusdinium</taxon>
    </lineage>
</organism>
<dbReference type="EMBL" id="CAXAMN010023173">
    <property type="protein sequence ID" value="CAK9075717.1"/>
    <property type="molecule type" value="Genomic_DNA"/>
</dbReference>